<proteinExistence type="predicted"/>
<keyword evidence="2" id="KW-1185">Reference proteome</keyword>
<comment type="caution">
    <text evidence="1">The sequence shown here is derived from an EMBL/GenBank/DDBJ whole genome shotgun (WGS) entry which is preliminary data.</text>
</comment>
<protein>
    <submittedName>
        <fullName evidence="1">Uncharacterized protein</fullName>
    </submittedName>
</protein>
<gene>
    <name evidence="1" type="ORF">J2853_000397</name>
</gene>
<accession>A0ABT9Q361</accession>
<dbReference type="Proteomes" id="UP001225356">
    <property type="component" value="Unassembled WGS sequence"/>
</dbReference>
<evidence type="ECO:0000313" key="2">
    <source>
        <dbReference type="Proteomes" id="UP001225356"/>
    </source>
</evidence>
<reference evidence="1 2" key="1">
    <citation type="submission" date="2023-07" db="EMBL/GenBank/DDBJ databases">
        <title>Sequencing the genomes of 1000 actinobacteria strains.</title>
        <authorList>
            <person name="Klenk H.-P."/>
        </authorList>
    </citation>
    <scope>NUCLEOTIDE SEQUENCE [LARGE SCALE GENOMIC DNA]</scope>
    <source>
        <strain evidence="1 2">DSM 46740</strain>
    </source>
</reference>
<dbReference type="EMBL" id="JAUSQU010000001">
    <property type="protein sequence ID" value="MDP9841186.1"/>
    <property type="molecule type" value="Genomic_DNA"/>
</dbReference>
<dbReference type="RefSeq" id="WP_307554288.1">
    <property type="nucleotide sequence ID" value="NZ_JAUSQU010000001.1"/>
</dbReference>
<sequence>MRNGPTGAFGEPTDYEACAAGFDAHGRAYSRAADGDTRIRPIRTGLAPSSA</sequence>
<evidence type="ECO:0000313" key="1">
    <source>
        <dbReference type="EMBL" id="MDP9841186.1"/>
    </source>
</evidence>
<name>A0ABT9Q361_9ACTN</name>
<organism evidence="1 2">
    <name type="scientific">Streptosporangium lutulentum</name>
    <dbReference type="NCBI Taxonomy" id="1461250"/>
    <lineage>
        <taxon>Bacteria</taxon>
        <taxon>Bacillati</taxon>
        <taxon>Actinomycetota</taxon>
        <taxon>Actinomycetes</taxon>
        <taxon>Streptosporangiales</taxon>
        <taxon>Streptosporangiaceae</taxon>
        <taxon>Streptosporangium</taxon>
    </lineage>
</organism>